<dbReference type="Gene3D" id="3.10.28.10">
    <property type="entry name" value="Homing endonucleases"/>
    <property type="match status" value="1"/>
</dbReference>
<keyword evidence="1 4" id="KW-0132">Cell division</keyword>
<keyword evidence="3 4" id="KW-0131">Cell cycle</keyword>
<dbReference type="SUPFAM" id="SSF55608">
    <property type="entry name" value="Homing endonucleases"/>
    <property type="match status" value="1"/>
</dbReference>
<dbReference type="GO" id="GO:0051301">
    <property type="term" value="P:cell division"/>
    <property type="evidence" value="ECO:0007669"/>
    <property type="project" value="UniProtKB-UniRule"/>
</dbReference>
<comment type="similarity">
    <text evidence="4">Belongs to the WhiA family.</text>
</comment>
<dbReference type="Pfam" id="PF02650">
    <property type="entry name" value="HTH_WhiA"/>
    <property type="match status" value="1"/>
</dbReference>
<name>A0A2L2XNH8_9FIRM</name>
<dbReference type="NCBIfam" id="TIGR00647">
    <property type="entry name" value="DNA_bind_WhiA"/>
    <property type="match status" value="1"/>
</dbReference>
<dbReference type="InterPro" id="IPR003802">
    <property type="entry name" value="Sporulation_regulator_WhiA"/>
</dbReference>
<dbReference type="HAMAP" id="MF_01420">
    <property type="entry name" value="HTH_type_WhiA"/>
    <property type="match status" value="1"/>
</dbReference>
<evidence type="ECO:0000256" key="2">
    <source>
        <dbReference type="ARBA" id="ARBA00023125"/>
    </source>
</evidence>
<gene>
    <name evidence="4" type="primary">whiA</name>
    <name evidence="6" type="ORF">DCCM_4650</name>
</gene>
<dbReference type="PROSITE" id="PS50819">
    <property type="entry name" value="INTEIN_ENDONUCLEASE"/>
    <property type="match status" value="1"/>
</dbReference>
<dbReference type="Proteomes" id="UP000239549">
    <property type="component" value="Unassembled WGS sequence"/>
</dbReference>
<dbReference type="InterPro" id="IPR018478">
    <property type="entry name" value="Sporu_reg_WhiA_N_dom"/>
</dbReference>
<dbReference type="Pfam" id="PF14527">
    <property type="entry name" value="LAGLIDADG_WhiA"/>
    <property type="match status" value="1"/>
</dbReference>
<keyword evidence="2 4" id="KW-0238">DNA-binding</keyword>
<dbReference type="AlphaFoldDB" id="A0A2L2XNH8"/>
<organism evidence="6 7">
    <name type="scientific">Desulfocucumis palustris</name>
    <dbReference type="NCBI Taxonomy" id="1898651"/>
    <lineage>
        <taxon>Bacteria</taxon>
        <taxon>Bacillati</taxon>
        <taxon>Bacillota</taxon>
        <taxon>Clostridia</taxon>
        <taxon>Eubacteriales</taxon>
        <taxon>Desulfocucumaceae</taxon>
        <taxon>Desulfocucumis</taxon>
    </lineage>
</organism>
<dbReference type="InterPro" id="IPR023054">
    <property type="entry name" value="Sporulation_regulator_WhiA_C"/>
</dbReference>
<dbReference type="GO" id="GO:0004519">
    <property type="term" value="F:endonuclease activity"/>
    <property type="evidence" value="ECO:0007669"/>
    <property type="project" value="InterPro"/>
</dbReference>
<sequence length="317" mass="36067">MSFSTLTKNELARVLNVNRCCKIAELSALAKLDGSIQISDKQVLLKIVNENAAVARKIFILLRELFGVQTEVQAEKKIKLRKNNVYMVQVPPQPKTLEILAALGLLNKRGNFLQGIKNQFIRRDCCRRSYLRGAFLGGGSVSNPEGTYHLEIITTNESHAADLAELIRKFKLSAKISRRKNWFVVYLKESEQIVNFLSIIGAHTALLEFENTRIYKDMRNQVNRLVNCETANLNKTVDAAVRQLDNINLVDRHMGLGKLPPSLKVVAEARLAHPDVSLRELGDMMEPRLGKSGINHRMRKIEEIAEKFRMNQRRTHK</sequence>
<dbReference type="InterPro" id="IPR039518">
    <property type="entry name" value="WhiA_LAGLIDADG_dom"/>
</dbReference>
<dbReference type="PANTHER" id="PTHR37307:SF1">
    <property type="entry name" value="CELL DIVISION PROTEIN WHIA-RELATED"/>
    <property type="match status" value="1"/>
</dbReference>
<keyword evidence="7" id="KW-1185">Reference proteome</keyword>
<evidence type="ECO:0000313" key="7">
    <source>
        <dbReference type="Proteomes" id="UP000239549"/>
    </source>
</evidence>
<dbReference type="RefSeq" id="WP_104373585.1">
    <property type="nucleotide sequence ID" value="NZ_BFAV01000172.1"/>
</dbReference>
<evidence type="ECO:0000256" key="3">
    <source>
        <dbReference type="ARBA" id="ARBA00023306"/>
    </source>
</evidence>
<dbReference type="PANTHER" id="PTHR37307">
    <property type="entry name" value="CELL DIVISION PROTEIN WHIA-RELATED"/>
    <property type="match status" value="1"/>
</dbReference>
<comment type="function">
    <text evidence="4">Involved in cell division and chromosome segregation.</text>
</comment>
<evidence type="ECO:0000259" key="5">
    <source>
        <dbReference type="PROSITE" id="PS50819"/>
    </source>
</evidence>
<feature type="domain" description="DOD-type homing endonuclease" evidence="5">
    <location>
        <begin position="102"/>
        <end position="172"/>
    </location>
</feature>
<proteinExistence type="inferred from homology"/>
<evidence type="ECO:0000256" key="4">
    <source>
        <dbReference type="HAMAP-Rule" id="MF_01420"/>
    </source>
</evidence>
<dbReference type="Pfam" id="PF10298">
    <property type="entry name" value="WhiA_N"/>
    <property type="match status" value="1"/>
</dbReference>
<dbReference type="EMBL" id="BFAV01000172">
    <property type="protein sequence ID" value="GBF35521.1"/>
    <property type="molecule type" value="Genomic_DNA"/>
</dbReference>
<dbReference type="InterPro" id="IPR004042">
    <property type="entry name" value="Intein_endonuc_central"/>
</dbReference>
<dbReference type="OrthoDB" id="401278at2"/>
<reference evidence="7" key="1">
    <citation type="submission" date="2018-02" db="EMBL/GenBank/DDBJ databases">
        <title>Genome sequence of Desulfocucumis palustris strain NAW-5.</title>
        <authorList>
            <person name="Watanabe M."/>
            <person name="Kojima H."/>
            <person name="Fukui M."/>
        </authorList>
    </citation>
    <scope>NUCLEOTIDE SEQUENCE [LARGE SCALE GENOMIC DNA]</scope>
    <source>
        <strain evidence="7">NAW-5</strain>
    </source>
</reference>
<protein>
    <recommendedName>
        <fullName evidence="4">Probable cell division protein WhiA</fullName>
    </recommendedName>
</protein>
<accession>A0A2L2XNH8</accession>
<dbReference type="InterPro" id="IPR027434">
    <property type="entry name" value="Homing_endonucl"/>
</dbReference>
<evidence type="ECO:0000256" key="1">
    <source>
        <dbReference type="ARBA" id="ARBA00022618"/>
    </source>
</evidence>
<dbReference type="GO" id="GO:0003677">
    <property type="term" value="F:DNA binding"/>
    <property type="evidence" value="ECO:0007669"/>
    <property type="project" value="UniProtKB-UniRule"/>
</dbReference>
<dbReference type="GO" id="GO:0043937">
    <property type="term" value="P:regulation of sporulation"/>
    <property type="evidence" value="ECO:0007669"/>
    <property type="project" value="InterPro"/>
</dbReference>
<evidence type="ECO:0000313" key="6">
    <source>
        <dbReference type="EMBL" id="GBF35521.1"/>
    </source>
</evidence>
<comment type="caution">
    <text evidence="6">The sequence shown here is derived from an EMBL/GenBank/DDBJ whole genome shotgun (WGS) entry which is preliminary data.</text>
</comment>